<dbReference type="EMBL" id="CAJOBC010090887">
    <property type="protein sequence ID" value="CAF4395490.1"/>
    <property type="molecule type" value="Genomic_DNA"/>
</dbReference>
<dbReference type="EMBL" id="CAJNOQ010025284">
    <property type="protein sequence ID" value="CAF1535735.1"/>
    <property type="molecule type" value="Genomic_DNA"/>
</dbReference>
<dbReference type="Proteomes" id="UP000681722">
    <property type="component" value="Unassembled WGS sequence"/>
</dbReference>
<evidence type="ECO:0000313" key="5">
    <source>
        <dbReference type="Proteomes" id="UP000663829"/>
    </source>
</evidence>
<dbReference type="EMBL" id="CAJNOK010025827">
    <property type="protein sequence ID" value="CAF1394811.1"/>
    <property type="molecule type" value="Genomic_DNA"/>
</dbReference>
<dbReference type="Proteomes" id="UP000682733">
    <property type="component" value="Unassembled WGS sequence"/>
</dbReference>
<dbReference type="Proteomes" id="UP000663829">
    <property type="component" value="Unassembled WGS sequence"/>
</dbReference>
<protein>
    <submittedName>
        <fullName evidence="2">Uncharacterized protein</fullName>
    </submittedName>
</protein>
<keyword evidence="5" id="KW-1185">Reference proteome</keyword>
<dbReference type="EMBL" id="CAJOBA010047541">
    <property type="protein sequence ID" value="CAF4202272.1"/>
    <property type="molecule type" value="Genomic_DNA"/>
</dbReference>
<dbReference type="Proteomes" id="UP000677228">
    <property type="component" value="Unassembled WGS sequence"/>
</dbReference>
<dbReference type="AlphaFoldDB" id="A0A815VPW5"/>
<name>A0A815VPW5_9BILA</name>
<evidence type="ECO:0000313" key="2">
    <source>
        <dbReference type="EMBL" id="CAF1535735.1"/>
    </source>
</evidence>
<comment type="caution">
    <text evidence="2">The sequence shown here is derived from an EMBL/GenBank/DDBJ whole genome shotgun (WGS) entry which is preliminary data.</text>
</comment>
<accession>A0A815VPW5</accession>
<evidence type="ECO:0000313" key="3">
    <source>
        <dbReference type="EMBL" id="CAF4202272.1"/>
    </source>
</evidence>
<reference evidence="2" key="1">
    <citation type="submission" date="2021-02" db="EMBL/GenBank/DDBJ databases">
        <authorList>
            <person name="Nowell W R."/>
        </authorList>
    </citation>
    <scope>NUCLEOTIDE SEQUENCE</scope>
</reference>
<evidence type="ECO:0000313" key="4">
    <source>
        <dbReference type="EMBL" id="CAF4395490.1"/>
    </source>
</evidence>
<gene>
    <name evidence="2" type="ORF">GPM918_LOCUS38323</name>
    <name evidence="1" type="ORF">OVA965_LOCUS32753</name>
    <name evidence="4" type="ORF">SRO942_LOCUS39138</name>
    <name evidence="3" type="ORF">TMI583_LOCUS33619</name>
</gene>
<organism evidence="2 5">
    <name type="scientific">Didymodactylos carnosus</name>
    <dbReference type="NCBI Taxonomy" id="1234261"/>
    <lineage>
        <taxon>Eukaryota</taxon>
        <taxon>Metazoa</taxon>
        <taxon>Spiralia</taxon>
        <taxon>Gnathifera</taxon>
        <taxon>Rotifera</taxon>
        <taxon>Eurotatoria</taxon>
        <taxon>Bdelloidea</taxon>
        <taxon>Philodinida</taxon>
        <taxon>Philodinidae</taxon>
        <taxon>Didymodactylos</taxon>
    </lineage>
</organism>
<evidence type="ECO:0000313" key="1">
    <source>
        <dbReference type="EMBL" id="CAF1394811.1"/>
    </source>
</evidence>
<sequence>MDQRSSRSRIDRSKETVRQNCLQDLLRIKRQSVQAIMPHTSGSTSYGLIASTDDEGSEFVKELEEYQKRQRNDCQQKTSDNLKSQITTNEVVKQDSNRDLVRTIDSLSKYSGGIEAE</sequence>
<proteinExistence type="predicted"/>